<dbReference type="InterPro" id="IPR015422">
    <property type="entry name" value="PyrdxlP-dep_Trfase_small"/>
</dbReference>
<dbReference type="PANTHER" id="PTHR11601">
    <property type="entry name" value="CYSTEINE DESULFURYLASE FAMILY MEMBER"/>
    <property type="match status" value="1"/>
</dbReference>
<comment type="similarity">
    <text evidence="3">Belongs to the class-V pyridoxal-phosphate-dependent aminotransferase family. NifS/IscS subfamily.</text>
</comment>
<protein>
    <recommendedName>
        <fullName evidence="4">Cysteine desulfurase</fullName>
    </recommendedName>
</protein>
<dbReference type="InterPro" id="IPR000192">
    <property type="entry name" value="Aminotrans_V_dom"/>
</dbReference>
<proteinExistence type="inferred from homology"/>
<gene>
    <name evidence="12" type="ORF">DFR51_3111</name>
</gene>
<feature type="domain" description="Aminotransferase class V" evidence="11">
    <location>
        <begin position="16"/>
        <end position="351"/>
    </location>
</feature>
<keyword evidence="13" id="KW-1185">Reference proteome</keyword>
<keyword evidence="6" id="KW-0479">Metal-binding</keyword>
<comment type="function">
    <text evidence="2">Catalyzes the removal of elemental sulfur atoms from cysteine to produce alanine. Seems to participate in the biosynthesis of the nitrogenase metalloclusters by providing the inorganic sulfur required for the Fe-S core formation.</text>
</comment>
<name>A0ABX9SVP3_SPHMI</name>
<dbReference type="Gene3D" id="3.90.1150.10">
    <property type="entry name" value="Aspartate Aminotransferase, domain 1"/>
    <property type="match status" value="1"/>
</dbReference>
<dbReference type="PANTHER" id="PTHR11601:SF34">
    <property type="entry name" value="CYSTEINE DESULFURASE"/>
    <property type="match status" value="1"/>
</dbReference>
<comment type="catalytic activity">
    <reaction evidence="10">
        <text>(sulfur carrier)-H + L-cysteine = (sulfur carrier)-SH + L-alanine</text>
        <dbReference type="Rhea" id="RHEA:43892"/>
        <dbReference type="Rhea" id="RHEA-COMP:14737"/>
        <dbReference type="Rhea" id="RHEA-COMP:14739"/>
        <dbReference type="ChEBI" id="CHEBI:29917"/>
        <dbReference type="ChEBI" id="CHEBI:35235"/>
        <dbReference type="ChEBI" id="CHEBI:57972"/>
        <dbReference type="ChEBI" id="CHEBI:64428"/>
        <dbReference type="EC" id="2.8.1.7"/>
    </reaction>
</comment>
<evidence type="ECO:0000256" key="8">
    <source>
        <dbReference type="ARBA" id="ARBA00023004"/>
    </source>
</evidence>
<accession>A0ABX9SVP3</accession>
<keyword evidence="7" id="KW-0663">Pyridoxal phosphate</keyword>
<dbReference type="SUPFAM" id="SSF53383">
    <property type="entry name" value="PLP-dependent transferases"/>
    <property type="match status" value="1"/>
</dbReference>
<evidence type="ECO:0000313" key="13">
    <source>
        <dbReference type="Proteomes" id="UP000276029"/>
    </source>
</evidence>
<dbReference type="Gene3D" id="1.10.260.50">
    <property type="match status" value="1"/>
</dbReference>
<evidence type="ECO:0000256" key="10">
    <source>
        <dbReference type="ARBA" id="ARBA00050776"/>
    </source>
</evidence>
<dbReference type="Gene3D" id="3.40.640.10">
    <property type="entry name" value="Type I PLP-dependent aspartate aminotransferase-like (Major domain)"/>
    <property type="match status" value="1"/>
</dbReference>
<reference evidence="12 13" key="1">
    <citation type="submission" date="2018-10" db="EMBL/GenBank/DDBJ databases">
        <title>Genomic Encyclopedia of Type Strains, Phase IV (KMG-IV): sequencing the most valuable type-strain genomes for metagenomic binning, comparative biology and taxonomic classification.</title>
        <authorList>
            <person name="Goeker M."/>
        </authorList>
    </citation>
    <scope>NUCLEOTIDE SEQUENCE [LARGE SCALE GENOMIC DNA]</scope>
    <source>
        <strain evidence="12 13">DSM 19791</strain>
    </source>
</reference>
<evidence type="ECO:0000256" key="4">
    <source>
        <dbReference type="ARBA" id="ARBA00013558"/>
    </source>
</evidence>
<evidence type="ECO:0000256" key="7">
    <source>
        <dbReference type="ARBA" id="ARBA00022898"/>
    </source>
</evidence>
<keyword evidence="8" id="KW-0408">Iron</keyword>
<evidence type="ECO:0000256" key="5">
    <source>
        <dbReference type="ARBA" id="ARBA00022679"/>
    </source>
</evidence>
<organism evidence="12 13">
    <name type="scientific">Sphingosinicella microcystinivorans</name>
    <dbReference type="NCBI Taxonomy" id="335406"/>
    <lineage>
        <taxon>Bacteria</taxon>
        <taxon>Pseudomonadati</taxon>
        <taxon>Pseudomonadota</taxon>
        <taxon>Alphaproteobacteria</taxon>
        <taxon>Sphingomonadales</taxon>
        <taxon>Sphingosinicellaceae</taxon>
        <taxon>Sphingosinicella</taxon>
    </lineage>
</organism>
<dbReference type="InterPro" id="IPR015424">
    <property type="entry name" value="PyrdxlP-dep_Trfase"/>
</dbReference>
<dbReference type="Proteomes" id="UP000276029">
    <property type="component" value="Unassembled WGS sequence"/>
</dbReference>
<sequence length="365" mass="37250">MNESRGWQGSDLTQRIYLDWNATAPMSACAAEAMAEAARAWANPSSVHAEGRRAKALLEDCRDRIAAALGAFPQQIVFTSGGTEALALALNGAKASRRLVLATEHAAVLAAAPDAEIVPVDANGLARLPALEAGDLLAVGHANNETGVIQPIAEIVEAAHAAGARVVCDAVQTAGKLPLPPADFVVLSGHKLGGPPGVGVLVVRCADDFSAIQRGGGQERGLRGGTENLIGIAGFAAALEARRADTDWLARAGELRDRMEARFAALGAEIVAASAPRLPTTSMIRMAGVPAATQLIRFDMAGIAVSSGSACSSGKVGASHVLAAMGMGPAAAEVIRVSLGWTTTEAEIDAFCAAWEVAASARQAA</sequence>
<dbReference type="PIRSF" id="PIRSF005572">
    <property type="entry name" value="NifS"/>
    <property type="match status" value="1"/>
</dbReference>
<evidence type="ECO:0000256" key="9">
    <source>
        <dbReference type="ARBA" id="ARBA00023014"/>
    </source>
</evidence>
<evidence type="ECO:0000256" key="2">
    <source>
        <dbReference type="ARBA" id="ARBA00003120"/>
    </source>
</evidence>
<dbReference type="InterPro" id="IPR015421">
    <property type="entry name" value="PyrdxlP-dep_Trfase_major"/>
</dbReference>
<dbReference type="Pfam" id="PF00266">
    <property type="entry name" value="Aminotran_5"/>
    <property type="match status" value="1"/>
</dbReference>
<comment type="caution">
    <text evidence="12">The sequence shown here is derived from an EMBL/GenBank/DDBJ whole genome shotgun (WGS) entry which is preliminary data.</text>
</comment>
<dbReference type="InterPro" id="IPR016454">
    <property type="entry name" value="Cysteine_dSase"/>
</dbReference>
<keyword evidence="9" id="KW-0411">Iron-sulfur</keyword>
<evidence type="ECO:0000256" key="6">
    <source>
        <dbReference type="ARBA" id="ARBA00022723"/>
    </source>
</evidence>
<keyword evidence="5" id="KW-0808">Transferase</keyword>
<evidence type="ECO:0000313" key="12">
    <source>
        <dbReference type="EMBL" id="RKS86406.1"/>
    </source>
</evidence>
<evidence type="ECO:0000256" key="3">
    <source>
        <dbReference type="ARBA" id="ARBA00006490"/>
    </source>
</evidence>
<evidence type="ECO:0000256" key="1">
    <source>
        <dbReference type="ARBA" id="ARBA00001933"/>
    </source>
</evidence>
<dbReference type="EMBL" id="RBWX01000010">
    <property type="protein sequence ID" value="RKS86406.1"/>
    <property type="molecule type" value="Genomic_DNA"/>
</dbReference>
<evidence type="ECO:0000259" key="11">
    <source>
        <dbReference type="Pfam" id="PF00266"/>
    </source>
</evidence>
<comment type="cofactor">
    <cofactor evidence="1">
        <name>pyridoxal 5'-phosphate</name>
        <dbReference type="ChEBI" id="CHEBI:597326"/>
    </cofactor>
</comment>